<gene>
    <name evidence="1" type="ORF">ACH5RR_015620</name>
</gene>
<comment type="caution">
    <text evidence="1">The sequence shown here is derived from an EMBL/GenBank/DDBJ whole genome shotgun (WGS) entry which is preliminary data.</text>
</comment>
<protein>
    <submittedName>
        <fullName evidence="1">Uncharacterized protein</fullName>
    </submittedName>
</protein>
<dbReference type="EMBL" id="JBJUIK010000007">
    <property type="protein sequence ID" value="KAL3522786.1"/>
    <property type="molecule type" value="Genomic_DNA"/>
</dbReference>
<dbReference type="AlphaFoldDB" id="A0ABD2ZTP6"/>
<reference evidence="1 2" key="1">
    <citation type="submission" date="2024-11" db="EMBL/GenBank/DDBJ databases">
        <title>A near-complete genome assembly of Cinchona calisaya.</title>
        <authorList>
            <person name="Lian D.C."/>
            <person name="Zhao X.W."/>
            <person name="Wei L."/>
        </authorList>
    </citation>
    <scope>NUCLEOTIDE SEQUENCE [LARGE SCALE GENOMIC DNA]</scope>
    <source>
        <tissue evidence="1">Nenye</tissue>
    </source>
</reference>
<keyword evidence="2" id="KW-1185">Reference proteome</keyword>
<evidence type="ECO:0000313" key="2">
    <source>
        <dbReference type="Proteomes" id="UP001630127"/>
    </source>
</evidence>
<dbReference type="Proteomes" id="UP001630127">
    <property type="component" value="Unassembled WGS sequence"/>
</dbReference>
<accession>A0ABD2ZTP6</accession>
<proteinExistence type="predicted"/>
<sequence length="141" mass="15673">MAVQQVLQQPSCLWNSPLNFVINVALGHLLGRLIPFYHIELPRSALNSEQSLDEDLPKSSTSLISACFVQLDLSIFVGGLEVAISLIKSEEKSEVGHRIIDTKLRPLGIAEKMCQKQRDKLPNGEGRISGHADCRLIQTWL</sequence>
<name>A0ABD2ZTP6_9GENT</name>
<evidence type="ECO:0000313" key="1">
    <source>
        <dbReference type="EMBL" id="KAL3522786.1"/>
    </source>
</evidence>
<organism evidence="1 2">
    <name type="scientific">Cinchona calisaya</name>
    <dbReference type="NCBI Taxonomy" id="153742"/>
    <lineage>
        <taxon>Eukaryota</taxon>
        <taxon>Viridiplantae</taxon>
        <taxon>Streptophyta</taxon>
        <taxon>Embryophyta</taxon>
        <taxon>Tracheophyta</taxon>
        <taxon>Spermatophyta</taxon>
        <taxon>Magnoliopsida</taxon>
        <taxon>eudicotyledons</taxon>
        <taxon>Gunneridae</taxon>
        <taxon>Pentapetalae</taxon>
        <taxon>asterids</taxon>
        <taxon>lamiids</taxon>
        <taxon>Gentianales</taxon>
        <taxon>Rubiaceae</taxon>
        <taxon>Cinchonoideae</taxon>
        <taxon>Cinchoneae</taxon>
        <taxon>Cinchona</taxon>
    </lineage>
</organism>